<dbReference type="RefSeq" id="WP_128764492.1">
    <property type="nucleotide sequence ID" value="NZ_JBHUOO010000023.1"/>
</dbReference>
<dbReference type="AlphaFoldDB" id="A0A4Q0PGL6"/>
<dbReference type="EMBL" id="QOVK01000002">
    <property type="protein sequence ID" value="RXG25686.1"/>
    <property type="molecule type" value="Genomic_DNA"/>
</dbReference>
<gene>
    <name evidence="1" type="ORF">DSM02_853</name>
</gene>
<name>A0A4Q0PGL6_9FLAO</name>
<keyword evidence="2" id="KW-1185">Reference proteome</keyword>
<evidence type="ECO:0000313" key="1">
    <source>
        <dbReference type="EMBL" id="RXG25686.1"/>
    </source>
</evidence>
<proteinExistence type="predicted"/>
<sequence length="100" mass="11889">MQNNDPLRPVPRELTKTVLNRMYSYLNRETVPVEINAIAQKMRAGSATGFKRRFRTVRYEEFLILTQVLEWPRGYRKPDNYNELIEDLKAKLSKRGINLF</sequence>
<comment type="caution">
    <text evidence="1">The sequence shown here is derived from an EMBL/GenBank/DDBJ whole genome shotgun (WGS) entry which is preliminary data.</text>
</comment>
<organism evidence="1 2">
    <name type="scientific">Leeuwenhoekiella polynyae</name>
    <dbReference type="NCBI Taxonomy" id="1550906"/>
    <lineage>
        <taxon>Bacteria</taxon>
        <taxon>Pseudomonadati</taxon>
        <taxon>Bacteroidota</taxon>
        <taxon>Flavobacteriia</taxon>
        <taxon>Flavobacteriales</taxon>
        <taxon>Flavobacteriaceae</taxon>
        <taxon>Leeuwenhoekiella</taxon>
    </lineage>
</organism>
<accession>A0A4Q0PGL6</accession>
<dbReference type="Proteomes" id="UP000289859">
    <property type="component" value="Unassembled WGS sequence"/>
</dbReference>
<protein>
    <submittedName>
        <fullName evidence="1">Uncharacterized protein</fullName>
    </submittedName>
</protein>
<evidence type="ECO:0000313" key="2">
    <source>
        <dbReference type="Proteomes" id="UP000289859"/>
    </source>
</evidence>
<reference evidence="1 2" key="1">
    <citation type="submission" date="2018-07" db="EMBL/GenBank/DDBJ databases">
        <title>Leeuwenhoekiella genomics.</title>
        <authorList>
            <person name="Tahon G."/>
            <person name="Willems A."/>
        </authorList>
    </citation>
    <scope>NUCLEOTIDE SEQUENCE [LARGE SCALE GENOMIC DNA]</scope>
    <source>
        <strain evidence="1 2">LMG 29608</strain>
    </source>
</reference>